<dbReference type="EMBL" id="JAHOPB010000003">
    <property type="protein sequence ID" value="MBU8877187.1"/>
    <property type="molecule type" value="Genomic_DNA"/>
</dbReference>
<reference evidence="2 3" key="1">
    <citation type="submission" date="2021-06" db="EMBL/GenBank/DDBJ databases">
        <authorList>
            <person name="Lee D.H."/>
        </authorList>
    </citation>
    <scope>NUCLEOTIDE SEQUENCE [LARGE SCALE GENOMIC DNA]</scope>
    <source>
        <strain evidence="2 3">MMS21-HV4-11</strain>
    </source>
</reference>
<feature type="transmembrane region" description="Helical" evidence="1">
    <location>
        <begin position="86"/>
        <end position="108"/>
    </location>
</feature>
<evidence type="ECO:0000313" key="2">
    <source>
        <dbReference type="EMBL" id="MBU8877187.1"/>
    </source>
</evidence>
<organism evidence="2 3">
    <name type="scientific">Reyranella humidisoli</name>
    <dbReference type="NCBI Taxonomy" id="2849149"/>
    <lineage>
        <taxon>Bacteria</taxon>
        <taxon>Pseudomonadati</taxon>
        <taxon>Pseudomonadota</taxon>
        <taxon>Alphaproteobacteria</taxon>
        <taxon>Hyphomicrobiales</taxon>
        <taxon>Reyranellaceae</taxon>
        <taxon>Reyranella</taxon>
    </lineage>
</organism>
<sequence>MKRHLKRALELLFVPIAAAIMFFEEVLLRYLGLAMAAFARLPWIARLEAWLARLPPWAALVAFVAPSTLVLPVKLAAVWFAIHGNFILAAVSIGVGKVVATALVARLYKVLRPTLLRLSWYLSAETWLFTWRDRIYGFVRALPVWQKTKAMVLRLRRWLSGLMAGLLAR</sequence>
<dbReference type="RefSeq" id="WP_216966675.1">
    <property type="nucleotide sequence ID" value="NZ_JAHOPB010000003.1"/>
</dbReference>
<evidence type="ECO:0000256" key="1">
    <source>
        <dbReference type="SAM" id="Phobius"/>
    </source>
</evidence>
<keyword evidence="1" id="KW-1133">Transmembrane helix</keyword>
<proteinExistence type="predicted"/>
<name>A0ABS6IU33_9HYPH</name>
<gene>
    <name evidence="2" type="ORF">KQ910_25690</name>
</gene>
<keyword evidence="1" id="KW-0812">Transmembrane</keyword>
<keyword evidence="1" id="KW-0472">Membrane</keyword>
<dbReference type="Proteomes" id="UP000727907">
    <property type="component" value="Unassembled WGS sequence"/>
</dbReference>
<accession>A0ABS6IU33</accession>
<feature type="transmembrane region" description="Helical" evidence="1">
    <location>
        <begin position="7"/>
        <end position="23"/>
    </location>
</feature>
<keyword evidence="3" id="KW-1185">Reference proteome</keyword>
<comment type="caution">
    <text evidence="2">The sequence shown here is derived from an EMBL/GenBank/DDBJ whole genome shotgun (WGS) entry which is preliminary data.</text>
</comment>
<feature type="transmembrane region" description="Helical" evidence="1">
    <location>
        <begin position="57"/>
        <end position="80"/>
    </location>
</feature>
<protein>
    <submittedName>
        <fullName evidence="2">Uncharacterized protein</fullName>
    </submittedName>
</protein>
<evidence type="ECO:0000313" key="3">
    <source>
        <dbReference type="Proteomes" id="UP000727907"/>
    </source>
</evidence>